<proteinExistence type="predicted"/>
<feature type="non-terminal residue" evidence="2">
    <location>
        <position position="206"/>
    </location>
</feature>
<feature type="signal peptide" evidence="1">
    <location>
        <begin position="1"/>
        <end position="26"/>
    </location>
</feature>
<feature type="chain" id="PRO_5041238146" description="Secreted protein" evidence="1">
    <location>
        <begin position="27"/>
        <end position="206"/>
    </location>
</feature>
<gene>
    <name evidence="2" type="ORF">QBC41DRAFT_385833</name>
</gene>
<evidence type="ECO:0000256" key="1">
    <source>
        <dbReference type="SAM" id="SignalP"/>
    </source>
</evidence>
<dbReference type="AlphaFoldDB" id="A0AA40D2N8"/>
<evidence type="ECO:0008006" key="4">
    <source>
        <dbReference type="Google" id="ProtNLM"/>
    </source>
</evidence>
<reference evidence="2" key="1">
    <citation type="submission" date="2023-06" db="EMBL/GenBank/DDBJ databases">
        <title>Genome-scale phylogeny and comparative genomics of the fungal order Sordariales.</title>
        <authorList>
            <consortium name="Lawrence Berkeley National Laboratory"/>
            <person name="Hensen N."/>
            <person name="Bonometti L."/>
            <person name="Westerberg I."/>
            <person name="Brannstrom I.O."/>
            <person name="Guillou S."/>
            <person name="Cros-Aarteil S."/>
            <person name="Calhoun S."/>
            <person name="Haridas S."/>
            <person name="Kuo A."/>
            <person name="Mondo S."/>
            <person name="Pangilinan J."/>
            <person name="Riley R."/>
            <person name="Labutti K."/>
            <person name="Andreopoulos B."/>
            <person name="Lipzen A."/>
            <person name="Chen C."/>
            <person name="Yanf M."/>
            <person name="Daum C."/>
            <person name="Ng V."/>
            <person name="Clum A."/>
            <person name="Steindorff A."/>
            <person name="Ohm R."/>
            <person name="Martin F."/>
            <person name="Silar P."/>
            <person name="Natvig D."/>
            <person name="Lalanne C."/>
            <person name="Gautier V."/>
            <person name="Ament-Velasquez S.L."/>
            <person name="Kruys A."/>
            <person name="Hutchinson M.I."/>
            <person name="Powell A.J."/>
            <person name="Barry K."/>
            <person name="Miller A.N."/>
            <person name="Grigoriev I.V."/>
            <person name="Debuchy R."/>
            <person name="Gladieux P."/>
            <person name="Thoren M.H."/>
            <person name="Johannesson H."/>
        </authorList>
    </citation>
    <scope>NUCLEOTIDE SEQUENCE</scope>
    <source>
        <strain evidence="2">CBS 307.81</strain>
    </source>
</reference>
<keyword evidence="1" id="KW-0732">Signal</keyword>
<comment type="caution">
    <text evidence="2">The sequence shown here is derived from an EMBL/GenBank/DDBJ whole genome shotgun (WGS) entry which is preliminary data.</text>
</comment>
<accession>A0AA40D2N8</accession>
<organism evidence="2 3">
    <name type="scientific">Cercophora samala</name>
    <dbReference type="NCBI Taxonomy" id="330535"/>
    <lineage>
        <taxon>Eukaryota</taxon>
        <taxon>Fungi</taxon>
        <taxon>Dikarya</taxon>
        <taxon>Ascomycota</taxon>
        <taxon>Pezizomycotina</taxon>
        <taxon>Sordariomycetes</taxon>
        <taxon>Sordariomycetidae</taxon>
        <taxon>Sordariales</taxon>
        <taxon>Lasiosphaeriaceae</taxon>
        <taxon>Cercophora</taxon>
    </lineage>
</organism>
<keyword evidence="3" id="KW-1185">Reference proteome</keyword>
<dbReference type="PANTHER" id="PTHR35605">
    <property type="entry name" value="ECP2 EFFECTOR PROTEIN DOMAIN-CONTAINING PROTEIN-RELATED"/>
    <property type="match status" value="1"/>
</dbReference>
<sequence>MSFKMFANAILLCSTLLLTSFGIAHAGHPQSNYTMIDLQWDLPILPGNASAGAISVNGTIEKAVEQMEQLYPGWNQTFHSHLQTLSPANSKASQQKEEPTGWDCDIDEKPAQEWCVLTGIKYLRGVSGIPKNGPGPNECGRVSCSYHCGIHWCNDNTFEKEVTWDGIADGAQELIGKCGTRDRWVKVKGRMYYKNNWNVLVKLDDC</sequence>
<dbReference type="EMBL" id="JAULSY010000209">
    <property type="protein sequence ID" value="KAK0658298.1"/>
    <property type="molecule type" value="Genomic_DNA"/>
</dbReference>
<evidence type="ECO:0000313" key="3">
    <source>
        <dbReference type="Proteomes" id="UP001174997"/>
    </source>
</evidence>
<protein>
    <recommendedName>
        <fullName evidence="4">Secreted protein</fullName>
    </recommendedName>
</protein>
<dbReference type="PANTHER" id="PTHR35605:SF1">
    <property type="entry name" value="ECP2 EFFECTOR PROTEIN DOMAIN-CONTAINING PROTEIN-RELATED"/>
    <property type="match status" value="1"/>
</dbReference>
<name>A0AA40D2N8_9PEZI</name>
<evidence type="ECO:0000313" key="2">
    <source>
        <dbReference type="EMBL" id="KAK0658298.1"/>
    </source>
</evidence>
<dbReference type="Proteomes" id="UP001174997">
    <property type="component" value="Unassembled WGS sequence"/>
</dbReference>